<dbReference type="EMBL" id="JBHLWN010000067">
    <property type="protein sequence ID" value="MFC0213984.1"/>
    <property type="molecule type" value="Genomic_DNA"/>
</dbReference>
<evidence type="ECO:0000313" key="2">
    <source>
        <dbReference type="Proteomes" id="UP001589776"/>
    </source>
</evidence>
<gene>
    <name evidence="1" type="ORF">ACFFK0_16255</name>
</gene>
<reference evidence="1 2" key="1">
    <citation type="submission" date="2024-09" db="EMBL/GenBank/DDBJ databases">
        <authorList>
            <person name="Sun Q."/>
            <person name="Mori K."/>
        </authorList>
    </citation>
    <scope>NUCLEOTIDE SEQUENCE [LARGE SCALE GENOMIC DNA]</scope>
    <source>
        <strain evidence="1 2">CCM 7759</strain>
    </source>
</reference>
<evidence type="ECO:0008006" key="3">
    <source>
        <dbReference type="Google" id="ProtNLM"/>
    </source>
</evidence>
<organism evidence="1 2">
    <name type="scientific">Paenibacillus chartarius</name>
    <dbReference type="NCBI Taxonomy" id="747481"/>
    <lineage>
        <taxon>Bacteria</taxon>
        <taxon>Bacillati</taxon>
        <taxon>Bacillota</taxon>
        <taxon>Bacilli</taxon>
        <taxon>Bacillales</taxon>
        <taxon>Paenibacillaceae</taxon>
        <taxon>Paenibacillus</taxon>
    </lineage>
</organism>
<evidence type="ECO:0000313" key="1">
    <source>
        <dbReference type="EMBL" id="MFC0213984.1"/>
    </source>
</evidence>
<dbReference type="Proteomes" id="UP001589776">
    <property type="component" value="Unassembled WGS sequence"/>
</dbReference>
<keyword evidence="2" id="KW-1185">Reference proteome</keyword>
<sequence>MKQQFDMVYCIQCSTLVPVGSVEHTFRTGFYKVKIPLGQCISCAQKERASKELGPLITLPLMA</sequence>
<dbReference type="RefSeq" id="WP_377471318.1">
    <property type="nucleotide sequence ID" value="NZ_JBHLWN010000067.1"/>
</dbReference>
<proteinExistence type="predicted"/>
<name>A0ABV6DMW1_9BACL</name>
<protein>
    <recommendedName>
        <fullName evidence="3">DUF2197 domain-containing protein</fullName>
    </recommendedName>
</protein>
<accession>A0ABV6DMW1</accession>
<comment type="caution">
    <text evidence="1">The sequence shown here is derived from an EMBL/GenBank/DDBJ whole genome shotgun (WGS) entry which is preliminary data.</text>
</comment>